<feature type="transmembrane region" description="Helical" evidence="2">
    <location>
        <begin position="333"/>
        <end position="352"/>
    </location>
</feature>
<feature type="transmembrane region" description="Helical" evidence="2">
    <location>
        <begin position="28"/>
        <end position="48"/>
    </location>
</feature>
<keyword evidence="2" id="KW-0812">Transmembrane</keyword>
<sequence length="368" mass="39011">MAQVSTNAGSQPPHQVSTPRSASTTTSLPSVALLVGGMLAVAALALVLATRAPLATTVLGLILFGVLHNVLEIRYVAGRFAPVLSGRFLGLLLALITGIVICRLLTAYWPSGARQAEIMLGFVVLAVGGVFGLRTLPGTRSLRGGLIVSGILTLLAAGAIASLAFPAYYFVVLTHLHNLVPLVFLWEWARRIPHRGARTAFRLTQVLWIVLLPLVILAGALDRYVADGPGVVQRFVGSGSAVISSATPPALLDQLGLRFLVVFAFMQTMHYVVWVGFLPRFGADATASFEARVPWLRGRRAWALGLGGGAVLAAVFVSDYVQGKAIYAALASYHAYLEFPVLLALLMAPALVRGRPIPADAVRPASPR</sequence>
<feature type="transmembrane region" description="Helical" evidence="2">
    <location>
        <begin position="115"/>
        <end position="133"/>
    </location>
</feature>
<keyword evidence="4" id="KW-1185">Reference proteome</keyword>
<feature type="transmembrane region" description="Helical" evidence="2">
    <location>
        <begin position="200"/>
        <end position="221"/>
    </location>
</feature>
<name>A0ABP6ZYJ2_9ACTN</name>
<evidence type="ECO:0000256" key="1">
    <source>
        <dbReference type="SAM" id="MobiDB-lite"/>
    </source>
</evidence>
<reference evidence="4" key="1">
    <citation type="journal article" date="2019" name="Int. J. Syst. Evol. Microbiol.">
        <title>The Global Catalogue of Microorganisms (GCM) 10K type strain sequencing project: providing services to taxonomists for standard genome sequencing and annotation.</title>
        <authorList>
            <consortium name="The Broad Institute Genomics Platform"/>
            <consortium name="The Broad Institute Genome Sequencing Center for Infectious Disease"/>
            <person name="Wu L."/>
            <person name="Ma J."/>
        </authorList>
    </citation>
    <scope>NUCLEOTIDE SEQUENCE [LARGE SCALE GENOMIC DNA]</scope>
    <source>
        <strain evidence="4">JCM 16929</strain>
    </source>
</reference>
<protein>
    <submittedName>
        <fullName evidence="3">Uncharacterized protein</fullName>
    </submittedName>
</protein>
<feature type="transmembrane region" description="Helical" evidence="2">
    <location>
        <begin position="145"/>
        <end position="161"/>
    </location>
</feature>
<evidence type="ECO:0000256" key="2">
    <source>
        <dbReference type="SAM" id="Phobius"/>
    </source>
</evidence>
<gene>
    <name evidence="3" type="ORF">GCM10022236_23120</name>
</gene>
<feature type="transmembrane region" description="Helical" evidence="2">
    <location>
        <begin position="167"/>
        <end position="188"/>
    </location>
</feature>
<proteinExistence type="predicted"/>
<feature type="transmembrane region" description="Helical" evidence="2">
    <location>
        <begin position="301"/>
        <end position="321"/>
    </location>
</feature>
<accession>A0ABP6ZYJ2</accession>
<keyword evidence="2" id="KW-0472">Membrane</keyword>
<evidence type="ECO:0000313" key="4">
    <source>
        <dbReference type="Proteomes" id="UP001501490"/>
    </source>
</evidence>
<feature type="transmembrane region" description="Helical" evidence="2">
    <location>
        <begin position="54"/>
        <end position="76"/>
    </location>
</feature>
<evidence type="ECO:0000313" key="3">
    <source>
        <dbReference type="EMBL" id="GAA3620300.1"/>
    </source>
</evidence>
<dbReference type="EMBL" id="BAABAB010000016">
    <property type="protein sequence ID" value="GAA3620300.1"/>
    <property type="molecule type" value="Genomic_DNA"/>
</dbReference>
<feature type="transmembrane region" description="Helical" evidence="2">
    <location>
        <begin position="88"/>
        <end position="109"/>
    </location>
</feature>
<dbReference type="Proteomes" id="UP001501490">
    <property type="component" value="Unassembled WGS sequence"/>
</dbReference>
<feature type="region of interest" description="Disordered" evidence="1">
    <location>
        <begin position="1"/>
        <end position="24"/>
    </location>
</feature>
<organism evidence="3 4">
    <name type="scientific">Microlunatus ginsengisoli</name>
    <dbReference type="NCBI Taxonomy" id="363863"/>
    <lineage>
        <taxon>Bacteria</taxon>
        <taxon>Bacillati</taxon>
        <taxon>Actinomycetota</taxon>
        <taxon>Actinomycetes</taxon>
        <taxon>Propionibacteriales</taxon>
        <taxon>Propionibacteriaceae</taxon>
        <taxon>Microlunatus</taxon>
    </lineage>
</organism>
<feature type="transmembrane region" description="Helical" evidence="2">
    <location>
        <begin position="259"/>
        <end position="281"/>
    </location>
</feature>
<comment type="caution">
    <text evidence="3">The sequence shown here is derived from an EMBL/GenBank/DDBJ whole genome shotgun (WGS) entry which is preliminary data.</text>
</comment>
<keyword evidence="2" id="KW-1133">Transmembrane helix</keyword>